<organism evidence="3 4">
    <name type="scientific">Chelativorans composti</name>
    <dbReference type="NCBI Taxonomy" id="768533"/>
    <lineage>
        <taxon>Bacteria</taxon>
        <taxon>Pseudomonadati</taxon>
        <taxon>Pseudomonadota</taxon>
        <taxon>Alphaproteobacteria</taxon>
        <taxon>Hyphomicrobiales</taxon>
        <taxon>Phyllobacteriaceae</taxon>
        <taxon>Chelativorans</taxon>
    </lineage>
</organism>
<dbReference type="EMBL" id="JBHUIR010000059">
    <property type="protein sequence ID" value="MFD2261114.1"/>
    <property type="molecule type" value="Genomic_DNA"/>
</dbReference>
<dbReference type="Pfam" id="PF03428">
    <property type="entry name" value="RP-C"/>
    <property type="match status" value="1"/>
</dbReference>
<dbReference type="InterPro" id="IPR021760">
    <property type="entry name" value="RepC_C"/>
</dbReference>
<evidence type="ECO:0000259" key="1">
    <source>
        <dbReference type="Pfam" id="PF03428"/>
    </source>
</evidence>
<dbReference type="Proteomes" id="UP001597373">
    <property type="component" value="Unassembled WGS sequence"/>
</dbReference>
<dbReference type="InterPro" id="IPR005090">
    <property type="entry name" value="RepC_N"/>
</dbReference>
<accession>A0ABW5DKZ5</accession>
<dbReference type="InterPro" id="IPR047611">
    <property type="entry name" value="RepABC_RepC"/>
</dbReference>
<evidence type="ECO:0000313" key="4">
    <source>
        <dbReference type="Proteomes" id="UP001597373"/>
    </source>
</evidence>
<comment type="caution">
    <text evidence="3">The sequence shown here is derived from an EMBL/GenBank/DDBJ whole genome shotgun (WGS) entry which is preliminary data.</text>
</comment>
<dbReference type="RefSeq" id="WP_345098488.1">
    <property type="nucleotide sequence ID" value="NZ_BAABGS010000017.1"/>
</dbReference>
<keyword evidence="4" id="KW-1185">Reference proteome</keyword>
<gene>
    <name evidence="3" type="primary">repC</name>
    <name evidence="3" type="ORF">ACFSMZ_15295</name>
</gene>
<reference evidence="4" key="1">
    <citation type="journal article" date="2019" name="Int. J. Syst. Evol. Microbiol.">
        <title>The Global Catalogue of Microorganisms (GCM) 10K type strain sequencing project: providing services to taxonomists for standard genome sequencing and annotation.</title>
        <authorList>
            <consortium name="The Broad Institute Genomics Platform"/>
            <consortium name="The Broad Institute Genome Sequencing Center for Infectious Disease"/>
            <person name="Wu L."/>
            <person name="Ma J."/>
        </authorList>
    </citation>
    <scope>NUCLEOTIDE SEQUENCE [LARGE SCALE GENOMIC DNA]</scope>
    <source>
        <strain evidence="4">KCTC 23707</strain>
    </source>
</reference>
<protein>
    <submittedName>
        <fullName evidence="3">Plasmid replication protein RepC</fullName>
    </submittedName>
</protein>
<sequence>MSRGQHTGWRSLATVRPLVKQPLTDEKTALFEAGRLCARALNLSPNCRYVLEQLIGFYGGELVEGRMLVWPSNEILVERTGIPERSIRYALRQLIDLGVIVSKDSPNGKRFAQRSPQGQIIRAFGFDLGPILHRAGEWRERVQAQKDREREWKEAFDEMTVHRRSAQEALRAIAEWFPDTDISDLVRRALELSRRTPRRSAKGCAVEPFKSEWKAIREEAEAIYYAACGGNNCRHKDHNKDAPEESCWNGREDSVGEAAPPQLHVNAADLARACPDAMEFIGEARSDRELVSAVAKMRGAFGVSPSGWEEACRDIGSLLAAATLVYVVQLQAAPAPGADPIRNAGGYFRALVRLMKEGRVNLVTEIQRLMRRRL</sequence>
<feature type="domain" description="Plasmid replication protein C C-terminal" evidence="2">
    <location>
        <begin position="270"/>
        <end position="368"/>
    </location>
</feature>
<proteinExistence type="predicted"/>
<dbReference type="Pfam" id="PF11800">
    <property type="entry name" value="RP-C_C"/>
    <property type="match status" value="1"/>
</dbReference>
<name>A0ABW5DKZ5_9HYPH</name>
<feature type="domain" description="Plasmid replication protein C N-terminal" evidence="1">
    <location>
        <begin position="25"/>
        <end position="172"/>
    </location>
</feature>
<dbReference type="NCBIfam" id="NF040974">
    <property type="entry name" value="RepABC_RepC"/>
    <property type="match status" value="1"/>
</dbReference>
<evidence type="ECO:0000259" key="2">
    <source>
        <dbReference type="Pfam" id="PF11800"/>
    </source>
</evidence>
<evidence type="ECO:0000313" key="3">
    <source>
        <dbReference type="EMBL" id="MFD2261114.1"/>
    </source>
</evidence>